<feature type="region of interest" description="Disordered" evidence="1">
    <location>
        <begin position="200"/>
        <end position="264"/>
    </location>
</feature>
<dbReference type="EMBL" id="HBGA01132436">
    <property type="protein sequence ID" value="CAD9037916.1"/>
    <property type="molecule type" value="Transcribed_RNA"/>
</dbReference>
<dbReference type="InterPro" id="IPR011989">
    <property type="entry name" value="ARM-like"/>
</dbReference>
<name>A0A7S1JBC0_9EUGL</name>
<feature type="compositionally biased region" description="Low complexity" evidence="1">
    <location>
        <begin position="206"/>
        <end position="234"/>
    </location>
</feature>
<dbReference type="Gene3D" id="1.25.10.10">
    <property type="entry name" value="Leucine-rich Repeat Variant"/>
    <property type="match status" value="1"/>
</dbReference>
<feature type="region of interest" description="Disordered" evidence="1">
    <location>
        <begin position="598"/>
        <end position="641"/>
    </location>
</feature>
<feature type="compositionally biased region" description="Acidic residues" evidence="1">
    <location>
        <begin position="244"/>
        <end position="264"/>
    </location>
</feature>
<sequence>MVLVPLAERLAIMVGILSKDNLHVHSLLLENVNHFADDVVTLINTMIPWCVERIVSTYSHPHSSAFMNRAMKSKVSQQGFPNAPRILAPGVPARGISAATLGPHTGESPTGKLRVQWKKLLYSLIFLGVNLCYGSDETKSLLQAKLADMPKCMMTTRVHKMYKSLVSSLTTLKKRHYDVDAVIRALKRIDKIFTTRQIINSHPQQARTHSAKTTSSTATSRSSGSSRISSAASTDSKRKTEGVDGGESDDEDSPDEDDFEDDLDLDADSDLNLNNVDLNAMAGVHSDDRPASGSPIPASISPIPACFPAPGPHAHRSANGSNIALHCLVKYFFLNMYNAFNLLTGALNNIDEDIIYYASVVTYKLVHRNPSAQHMFIRQNGLEIVNQLLRDYDLDIQLTGLSILKVILTNEAASHLYVPEPDMVDEEVEGVLDGSMSLKVKVYDSLKETGVSTYLLNIVSDFAQLFNHLKKVHNPRQPMEKDDKKEIDIVSCALNLLQVVAQFAGLMKDCVRELNGLEALNDFMKYCRDCCTEFFTRAVDDDWALAKVVIDLVTTACATVSSLVSKHTVNQDQVRSLGTVNLTVGPLRFLLPYSYPETRPGPPHASPGSMVHSPSTGSESSLDKLSSPLSTGDDRPFTPPAAYRRLIPEGVTGSLINLLVASIEGNETSQVSLQNEATRGLVLLLLQHPIKSISHQGLLLLSHLGWCNQDNQNYFFTKEVAETIYTTRGARTERGV</sequence>
<accession>A0A7S1JBC0</accession>
<organism evidence="2">
    <name type="scientific">Eutreptiella gymnastica</name>
    <dbReference type="NCBI Taxonomy" id="73025"/>
    <lineage>
        <taxon>Eukaryota</taxon>
        <taxon>Discoba</taxon>
        <taxon>Euglenozoa</taxon>
        <taxon>Euglenida</taxon>
        <taxon>Spirocuta</taxon>
        <taxon>Euglenophyceae</taxon>
        <taxon>Eutreptiales</taxon>
        <taxon>Eutreptiaceae</taxon>
        <taxon>Eutreptiella</taxon>
    </lineage>
</organism>
<protein>
    <submittedName>
        <fullName evidence="2">Uncharacterized protein</fullName>
    </submittedName>
</protein>
<gene>
    <name evidence="2" type="ORF">EGYM00392_LOCUS49076</name>
</gene>
<evidence type="ECO:0000313" key="2">
    <source>
        <dbReference type="EMBL" id="CAD9037916.1"/>
    </source>
</evidence>
<dbReference type="InterPro" id="IPR016024">
    <property type="entry name" value="ARM-type_fold"/>
</dbReference>
<dbReference type="AlphaFoldDB" id="A0A7S1JBC0"/>
<feature type="compositionally biased region" description="Polar residues" evidence="1">
    <location>
        <begin position="612"/>
        <end position="630"/>
    </location>
</feature>
<reference evidence="2" key="1">
    <citation type="submission" date="2021-01" db="EMBL/GenBank/DDBJ databases">
        <authorList>
            <person name="Corre E."/>
            <person name="Pelletier E."/>
            <person name="Niang G."/>
            <person name="Scheremetjew M."/>
            <person name="Finn R."/>
            <person name="Kale V."/>
            <person name="Holt S."/>
            <person name="Cochrane G."/>
            <person name="Meng A."/>
            <person name="Brown T."/>
            <person name="Cohen L."/>
        </authorList>
    </citation>
    <scope>NUCLEOTIDE SEQUENCE</scope>
    <source>
        <strain evidence="2">NIES-381</strain>
    </source>
</reference>
<evidence type="ECO:0000256" key="1">
    <source>
        <dbReference type="SAM" id="MobiDB-lite"/>
    </source>
</evidence>
<proteinExistence type="predicted"/>
<dbReference type="SUPFAM" id="SSF48371">
    <property type="entry name" value="ARM repeat"/>
    <property type="match status" value="1"/>
</dbReference>